<dbReference type="RefSeq" id="WP_123645877.1">
    <property type="nucleotide sequence ID" value="NZ_RCTY01000006.1"/>
</dbReference>
<dbReference type="SUPFAM" id="SSF49354">
    <property type="entry name" value="PapD-like"/>
    <property type="match status" value="1"/>
</dbReference>
<feature type="chain" id="PRO_5018159982" evidence="1">
    <location>
        <begin position="38"/>
        <end position="257"/>
    </location>
</feature>
<dbReference type="InterPro" id="IPR008962">
    <property type="entry name" value="PapD-like_sf"/>
</dbReference>
<gene>
    <name evidence="3" type="ORF">D9T17_02195</name>
</gene>
<dbReference type="Pfam" id="PF00345">
    <property type="entry name" value="PapD_N"/>
    <property type="match status" value="1"/>
</dbReference>
<protein>
    <submittedName>
        <fullName evidence="3">Molecular chaperone</fullName>
    </submittedName>
</protein>
<organism evidence="3 4">
    <name type="scientific">Lysobacter enzymogenes</name>
    <dbReference type="NCBI Taxonomy" id="69"/>
    <lineage>
        <taxon>Bacteria</taxon>
        <taxon>Pseudomonadati</taxon>
        <taxon>Pseudomonadota</taxon>
        <taxon>Gammaproteobacteria</taxon>
        <taxon>Lysobacterales</taxon>
        <taxon>Lysobacteraceae</taxon>
        <taxon>Lysobacter</taxon>
    </lineage>
</organism>
<dbReference type="InterPro" id="IPR013783">
    <property type="entry name" value="Ig-like_fold"/>
</dbReference>
<proteinExistence type="predicted"/>
<evidence type="ECO:0000259" key="2">
    <source>
        <dbReference type="Pfam" id="PF00345"/>
    </source>
</evidence>
<dbReference type="GO" id="GO:0071555">
    <property type="term" value="P:cell wall organization"/>
    <property type="evidence" value="ECO:0007669"/>
    <property type="project" value="InterPro"/>
</dbReference>
<evidence type="ECO:0000313" key="4">
    <source>
        <dbReference type="Proteomes" id="UP000275910"/>
    </source>
</evidence>
<dbReference type="InterPro" id="IPR016147">
    <property type="entry name" value="Pili_assmbl_chaperone_N"/>
</dbReference>
<comment type="caution">
    <text evidence="3">The sequence shown here is derived from an EMBL/GenBank/DDBJ whole genome shotgun (WGS) entry which is preliminary data.</text>
</comment>
<dbReference type="AlphaFoldDB" id="A0A3N2RNE0"/>
<dbReference type="PANTHER" id="PTHR30251:SF4">
    <property type="entry name" value="SLR1668 PROTEIN"/>
    <property type="match status" value="1"/>
</dbReference>
<dbReference type="Proteomes" id="UP000275910">
    <property type="component" value="Unassembled WGS sequence"/>
</dbReference>
<feature type="domain" description="Pili assembly chaperone N-terminal" evidence="2">
    <location>
        <begin position="39"/>
        <end position="158"/>
    </location>
</feature>
<evidence type="ECO:0000256" key="1">
    <source>
        <dbReference type="SAM" id="SignalP"/>
    </source>
</evidence>
<keyword evidence="1" id="KW-0732">Signal</keyword>
<dbReference type="Gene3D" id="2.60.40.10">
    <property type="entry name" value="Immunoglobulins"/>
    <property type="match status" value="1"/>
</dbReference>
<dbReference type="PANTHER" id="PTHR30251">
    <property type="entry name" value="PILUS ASSEMBLY CHAPERONE"/>
    <property type="match status" value="1"/>
</dbReference>
<name>A0A3N2RNE0_LYSEN</name>
<dbReference type="InterPro" id="IPR050643">
    <property type="entry name" value="Periplasmic_pilus_chap"/>
</dbReference>
<sequence>MGGGRFRRAVRTFAAHTFAVALALGAALLAPAGPALAAGLQVTPTQLTLARDRPADALWLNNTGPAALRAQVRVFRWLQQDGQERLEPDPGLAVSPPMLELAPGARQLVRVIRLGAPPAQEAAYRLIVDELPPAEAAQAPGLQFVLRYSVPVFLAPAAAAAIAPRLRAQLQFEDDRPFLAVDNRGDRHAQLADLSFVDAQGRRHAIAAGLLGYAHAGQRMRWALQAPAALLRGPGTLEARINGEPDAQALALDPPAR</sequence>
<reference evidence="3 4" key="1">
    <citation type="submission" date="2018-10" db="EMBL/GenBank/DDBJ databases">
        <title>The genome of Lysobacter enzymogenes OH11.</title>
        <authorList>
            <person name="Liu F."/>
            <person name="Zhao Y."/>
            <person name="Qian G."/>
            <person name="Chen Y."/>
            <person name="Xu H."/>
        </authorList>
    </citation>
    <scope>NUCLEOTIDE SEQUENCE [LARGE SCALE GENOMIC DNA]</scope>
    <source>
        <strain evidence="3 4">OH11</strain>
    </source>
</reference>
<dbReference type="EMBL" id="RCTY01000006">
    <property type="protein sequence ID" value="ROU08919.1"/>
    <property type="molecule type" value="Genomic_DNA"/>
</dbReference>
<accession>A0A3N2RNE0</accession>
<feature type="signal peptide" evidence="1">
    <location>
        <begin position="1"/>
        <end position="37"/>
    </location>
</feature>
<dbReference type="GO" id="GO:0030288">
    <property type="term" value="C:outer membrane-bounded periplasmic space"/>
    <property type="evidence" value="ECO:0007669"/>
    <property type="project" value="InterPro"/>
</dbReference>
<evidence type="ECO:0000313" key="3">
    <source>
        <dbReference type="EMBL" id="ROU08919.1"/>
    </source>
</evidence>